<evidence type="ECO:0000259" key="1">
    <source>
        <dbReference type="Pfam" id="PF12706"/>
    </source>
</evidence>
<feature type="domain" description="Metallo-beta-lactamase" evidence="1">
    <location>
        <begin position="270"/>
        <end position="427"/>
    </location>
</feature>
<dbReference type="PANTHER" id="PTHR15032">
    <property type="entry name" value="N-ACYL-PHOSPHATIDYLETHANOLAMINE-HYDROLYZING PHOSPHOLIPASE D"/>
    <property type="match status" value="1"/>
</dbReference>
<sequence length="537" mass="60040">MSTLYLKPNVLAEPLFNQWYASPALLFPATAAMYVANAHVKTMKSFVSNPQLHVEALKDPAMLGSNYLHHEARRAPEVAELLERTLREQAPLLELAEAIRGLDALLATKADGHSLEPLYREVPPALRGFVELLYDLNNQPSFRFIEPLLYRSRFYNPAAQSVLLTLAEDDHSRAFVFSTPRLFGPEERERSVQVKLPFHHEALDALFRMRTEPGPVEAMRERLGIPAGEAERFARLFTPEPPAPVAPRPEGVRVRYFGHACLLVESRETSVLFDPVIPYKHGQGPERFSFEELPPRVDYVVITHAHLDHAVLETLLPLRHRIGTVVVPRSVGGTLLDPSLRLILQQCGFRNVVELGELESLPLPSGGALTAIPFLGEHADLAIATKSAYVVELEGRRIMAIADSNAFEPEVYAHVHAMVGDMDVLFVGMECEGAPLTWIAGPLMTRKVTRKMDQSRRFSGSNSTTALAMVERFRPKQVYVYAMGQEPWLTFLTSIRYTPQSYPIVESDKLVATCRERGIAAERLFGCKDIPVAPAVR</sequence>
<dbReference type="SUPFAM" id="SSF56281">
    <property type="entry name" value="Metallo-hydrolase/oxidoreductase"/>
    <property type="match status" value="1"/>
</dbReference>
<name>A0A1L9B8P2_9BACT</name>
<dbReference type="PANTHER" id="PTHR15032:SF4">
    <property type="entry name" value="N-ACYL-PHOSPHATIDYLETHANOLAMINE-HYDROLYZING PHOSPHOLIPASE D"/>
    <property type="match status" value="1"/>
</dbReference>
<dbReference type="Proteomes" id="UP000182229">
    <property type="component" value="Unassembled WGS sequence"/>
</dbReference>
<reference evidence="3 4" key="2">
    <citation type="submission" date="2016-12" db="EMBL/GenBank/DDBJ databases">
        <title>Draft Genome Sequence of Cystobacter ferrugineus Strain Cbfe23.</title>
        <authorList>
            <person name="Akbar S."/>
            <person name="Dowd S.E."/>
            <person name="Stevens D.C."/>
        </authorList>
    </citation>
    <scope>NUCLEOTIDE SEQUENCE [LARGE SCALE GENOMIC DNA]</scope>
    <source>
        <strain evidence="3 4">Cbfe23</strain>
    </source>
</reference>
<dbReference type="Pfam" id="PF12706">
    <property type="entry name" value="Lactamase_B_2"/>
    <property type="match status" value="1"/>
</dbReference>
<reference evidence="4" key="1">
    <citation type="submission" date="2016-11" db="EMBL/GenBank/DDBJ databases">
        <authorList>
            <person name="Shukria A."/>
            <person name="Stevens D.C."/>
        </authorList>
    </citation>
    <scope>NUCLEOTIDE SEQUENCE [LARGE SCALE GENOMIC DNA]</scope>
    <source>
        <strain evidence="4">Cbfe23</strain>
    </source>
</reference>
<dbReference type="InterPro" id="IPR036866">
    <property type="entry name" value="RibonucZ/Hydroxyglut_hydro"/>
</dbReference>
<dbReference type="RefSeq" id="WP_071900050.1">
    <property type="nucleotide sequence ID" value="NZ_MPIN01000005.1"/>
</dbReference>
<dbReference type="InterPro" id="IPR001279">
    <property type="entry name" value="Metallo-B-lactamas"/>
</dbReference>
<dbReference type="AlphaFoldDB" id="A0A1L9B8P2"/>
<dbReference type="InterPro" id="IPR041141">
    <property type="entry name" value="CmlA_N"/>
</dbReference>
<organism evidence="3 4">
    <name type="scientific">Cystobacter ferrugineus</name>
    <dbReference type="NCBI Taxonomy" id="83449"/>
    <lineage>
        <taxon>Bacteria</taxon>
        <taxon>Pseudomonadati</taxon>
        <taxon>Myxococcota</taxon>
        <taxon>Myxococcia</taxon>
        <taxon>Myxococcales</taxon>
        <taxon>Cystobacterineae</taxon>
        <taxon>Archangiaceae</taxon>
        <taxon>Cystobacter</taxon>
    </lineage>
</organism>
<gene>
    <name evidence="3" type="ORF">BON30_20380</name>
</gene>
<dbReference type="Gene3D" id="3.60.15.10">
    <property type="entry name" value="Ribonuclease Z/Hydroxyacylglutathione hydrolase-like"/>
    <property type="match status" value="1"/>
</dbReference>
<dbReference type="EMBL" id="MPIN01000005">
    <property type="protein sequence ID" value="OJH38601.1"/>
    <property type="molecule type" value="Genomic_DNA"/>
</dbReference>
<feature type="domain" description="Diiron non-heme beta-hydroxylase N-terminal" evidence="2">
    <location>
        <begin position="5"/>
        <end position="241"/>
    </location>
</feature>
<proteinExistence type="predicted"/>
<evidence type="ECO:0000259" key="2">
    <source>
        <dbReference type="Pfam" id="PF18456"/>
    </source>
</evidence>
<dbReference type="Pfam" id="PF18456">
    <property type="entry name" value="CmlA_N"/>
    <property type="match status" value="1"/>
</dbReference>
<evidence type="ECO:0000313" key="4">
    <source>
        <dbReference type="Proteomes" id="UP000182229"/>
    </source>
</evidence>
<protein>
    <submittedName>
        <fullName evidence="3">Polyketide synthase</fullName>
    </submittedName>
</protein>
<dbReference type="STRING" id="83449.BON30_20380"/>
<dbReference type="OrthoDB" id="5657199at2"/>
<keyword evidence="4" id="KW-1185">Reference proteome</keyword>
<accession>A0A1L9B8P2</accession>
<comment type="caution">
    <text evidence="3">The sequence shown here is derived from an EMBL/GenBank/DDBJ whole genome shotgun (WGS) entry which is preliminary data.</text>
</comment>
<evidence type="ECO:0000313" key="3">
    <source>
        <dbReference type="EMBL" id="OJH38601.1"/>
    </source>
</evidence>
<dbReference type="GO" id="GO:0005737">
    <property type="term" value="C:cytoplasm"/>
    <property type="evidence" value="ECO:0007669"/>
    <property type="project" value="TreeGrafter"/>
</dbReference>